<name>A0A2P2J4E0_RHIMU</name>
<protein>
    <submittedName>
        <fullName evidence="1">Uncharacterized protein</fullName>
    </submittedName>
</protein>
<dbReference type="EMBL" id="GGEC01007873">
    <property type="protein sequence ID" value="MBW88356.1"/>
    <property type="molecule type" value="Transcribed_RNA"/>
</dbReference>
<evidence type="ECO:0000313" key="1">
    <source>
        <dbReference type="EMBL" id="MBW88356.1"/>
    </source>
</evidence>
<reference evidence="1" key="1">
    <citation type="submission" date="2018-02" db="EMBL/GenBank/DDBJ databases">
        <title>Rhizophora mucronata_Transcriptome.</title>
        <authorList>
            <person name="Meera S.P."/>
            <person name="Sreeshan A."/>
            <person name="Augustine A."/>
        </authorList>
    </citation>
    <scope>NUCLEOTIDE SEQUENCE</scope>
    <source>
        <tissue evidence="1">Leaf</tissue>
    </source>
</reference>
<dbReference type="InterPro" id="IPR036396">
    <property type="entry name" value="Cyt_P450_sf"/>
</dbReference>
<dbReference type="SUPFAM" id="SSF48264">
    <property type="entry name" value="Cytochrome P450"/>
    <property type="match status" value="1"/>
</dbReference>
<dbReference type="GO" id="GO:0005506">
    <property type="term" value="F:iron ion binding"/>
    <property type="evidence" value="ECO:0007669"/>
    <property type="project" value="InterPro"/>
</dbReference>
<dbReference type="GO" id="GO:0020037">
    <property type="term" value="F:heme binding"/>
    <property type="evidence" value="ECO:0007669"/>
    <property type="project" value="InterPro"/>
</dbReference>
<dbReference type="AlphaFoldDB" id="A0A2P2J4E0"/>
<dbReference type="GO" id="GO:0016705">
    <property type="term" value="F:oxidoreductase activity, acting on paired donors, with incorporation or reduction of molecular oxygen"/>
    <property type="evidence" value="ECO:0007669"/>
    <property type="project" value="InterPro"/>
</dbReference>
<accession>A0A2P2J4E0</accession>
<dbReference type="GO" id="GO:0004497">
    <property type="term" value="F:monooxygenase activity"/>
    <property type="evidence" value="ECO:0007669"/>
    <property type="project" value="InterPro"/>
</dbReference>
<proteinExistence type="predicted"/>
<sequence>MNLAMEELSTTLAAMIQCFDWKVVNPPGANPEACNTVLDMSERPGLTAPRAQDLVCVPLARIDNIIVS</sequence>
<organism evidence="1">
    <name type="scientific">Rhizophora mucronata</name>
    <name type="common">Asiatic mangrove</name>
    <dbReference type="NCBI Taxonomy" id="61149"/>
    <lineage>
        <taxon>Eukaryota</taxon>
        <taxon>Viridiplantae</taxon>
        <taxon>Streptophyta</taxon>
        <taxon>Embryophyta</taxon>
        <taxon>Tracheophyta</taxon>
        <taxon>Spermatophyta</taxon>
        <taxon>Magnoliopsida</taxon>
        <taxon>eudicotyledons</taxon>
        <taxon>Gunneridae</taxon>
        <taxon>Pentapetalae</taxon>
        <taxon>rosids</taxon>
        <taxon>fabids</taxon>
        <taxon>Malpighiales</taxon>
        <taxon>Rhizophoraceae</taxon>
        <taxon>Rhizophora</taxon>
    </lineage>
</organism>